<gene>
    <name evidence="2" type="ORF">PMALA_057820</name>
</gene>
<dbReference type="Proteomes" id="UP000078597">
    <property type="component" value="Unassembled WGS sequence"/>
</dbReference>
<dbReference type="AlphaFoldDB" id="A0A1A8WYC6"/>
<sequence>MPLKNDYDGFCFHKEKLNKIDRIDENISAEQFYCDYIIRRKPCILRSEHIIKNGRNIDINFMKENIKNVNVELEQKISNTFGIGKKKEMNFHDFLTLIEEGNTDYYLNTQYIKENAYFPSDLCNSVTSQMINYLPKQLEIMGNLEIYQYNIWLGNNKDQDLKTFLHHDYHDNLYVLLKGAYYLDVYKRKMDKVQRDISAMSFYLDKEISPYERKILENSINNAEQKYIPKK</sequence>
<dbReference type="PANTHER" id="PTHR12461:SF100">
    <property type="entry name" value="JMJC DOMAIN-CONTAINING PROTEIN 4"/>
    <property type="match status" value="1"/>
</dbReference>
<dbReference type="SUPFAM" id="SSF51197">
    <property type="entry name" value="Clavaminate synthase-like"/>
    <property type="match status" value="1"/>
</dbReference>
<accession>A0A1A8WYC6</accession>
<dbReference type="EMBL" id="FLQW01004445">
    <property type="protein sequence ID" value="SBS96886.1"/>
    <property type="molecule type" value="Genomic_DNA"/>
</dbReference>
<reference evidence="3" key="1">
    <citation type="submission" date="2016-05" db="EMBL/GenBank/DDBJ databases">
        <authorList>
            <person name="Naeem Raeece"/>
        </authorList>
    </citation>
    <scope>NUCLEOTIDE SEQUENCE [LARGE SCALE GENOMIC DNA]</scope>
</reference>
<dbReference type="Pfam" id="PF13621">
    <property type="entry name" value="Cupin_8"/>
    <property type="match status" value="1"/>
</dbReference>
<dbReference type="VEuPathDB" id="PlasmoDB:PmUG01_09031400"/>
<dbReference type="InterPro" id="IPR041667">
    <property type="entry name" value="Cupin_8"/>
</dbReference>
<protein>
    <submittedName>
        <fullName evidence="2">Cupin-like protein, putative</fullName>
    </submittedName>
</protein>
<evidence type="ECO:0000313" key="2">
    <source>
        <dbReference type="EMBL" id="SBS96886.1"/>
    </source>
</evidence>
<dbReference type="InterPro" id="IPR014710">
    <property type="entry name" value="RmlC-like_jellyroll"/>
</dbReference>
<evidence type="ECO:0000313" key="3">
    <source>
        <dbReference type="Proteomes" id="UP000078597"/>
    </source>
</evidence>
<feature type="domain" description="Cupin-like" evidence="1">
    <location>
        <begin position="31"/>
        <end position="179"/>
    </location>
</feature>
<dbReference type="Gene3D" id="2.60.120.10">
    <property type="entry name" value="Jelly Rolls"/>
    <property type="match status" value="1"/>
</dbReference>
<evidence type="ECO:0000259" key="1">
    <source>
        <dbReference type="Pfam" id="PF13621"/>
    </source>
</evidence>
<organism evidence="2 3">
    <name type="scientific">Plasmodium malariae</name>
    <dbReference type="NCBI Taxonomy" id="5858"/>
    <lineage>
        <taxon>Eukaryota</taxon>
        <taxon>Sar</taxon>
        <taxon>Alveolata</taxon>
        <taxon>Apicomplexa</taxon>
        <taxon>Aconoidasida</taxon>
        <taxon>Haemosporida</taxon>
        <taxon>Plasmodiidae</taxon>
        <taxon>Plasmodium</taxon>
        <taxon>Plasmodium (Plasmodium)</taxon>
    </lineage>
</organism>
<dbReference type="PANTHER" id="PTHR12461">
    <property type="entry name" value="HYPOXIA-INDUCIBLE FACTOR 1 ALPHA INHIBITOR-RELATED"/>
    <property type="match status" value="1"/>
</dbReference>
<name>A0A1A8WYC6_PLAMA</name>
<proteinExistence type="predicted"/>